<feature type="domain" description="Glycosyl transferase family 1" evidence="4">
    <location>
        <begin position="314"/>
        <end position="495"/>
    </location>
</feature>
<dbReference type="KEGG" id="phet:94287931"/>
<comment type="similarity">
    <text evidence="3">Belongs to the glycosyltransferase group 1 family.</text>
</comment>
<evidence type="ECO:0000313" key="5">
    <source>
        <dbReference type="EMBL" id="KAG5493976.1"/>
    </source>
</evidence>
<dbReference type="Gene3D" id="3.40.50.2000">
    <property type="entry name" value="Glycogen Phosphorylase B"/>
    <property type="match status" value="1"/>
</dbReference>
<reference evidence="5 6" key="1">
    <citation type="submission" date="2021-02" db="EMBL/GenBank/DDBJ databases">
        <title>Porcisia hertigi Genome sequencing and assembly.</title>
        <authorList>
            <person name="Almutairi H."/>
            <person name="Gatherer D."/>
        </authorList>
    </citation>
    <scope>NUCLEOTIDE SEQUENCE [LARGE SCALE GENOMIC DNA]</scope>
    <source>
        <strain evidence="5 6">C119</strain>
    </source>
</reference>
<proteinExistence type="inferred from homology"/>
<dbReference type="Pfam" id="PF00534">
    <property type="entry name" value="Glycos_transf_1"/>
    <property type="match status" value="1"/>
</dbReference>
<dbReference type="AlphaFoldDB" id="A0A836IBA0"/>
<evidence type="ECO:0000259" key="4">
    <source>
        <dbReference type="Pfam" id="PF00534"/>
    </source>
</evidence>
<dbReference type="PANTHER" id="PTHR45918">
    <property type="entry name" value="ALPHA-1,3/1,6-MANNOSYLTRANSFERASE ALG2"/>
    <property type="match status" value="1"/>
</dbReference>
<dbReference type="SUPFAM" id="SSF53756">
    <property type="entry name" value="UDP-Glycosyltransferase/glycogen phosphorylase"/>
    <property type="match status" value="1"/>
</dbReference>
<evidence type="ECO:0000313" key="6">
    <source>
        <dbReference type="Proteomes" id="UP000674318"/>
    </source>
</evidence>
<dbReference type="OrthoDB" id="448893at2759"/>
<dbReference type="EC" id="2.4.1.132" evidence="3"/>
<evidence type="ECO:0000256" key="3">
    <source>
        <dbReference type="RuleBase" id="RU367136"/>
    </source>
</evidence>
<dbReference type="GeneID" id="94287931"/>
<dbReference type="EMBL" id="JAFJZO010000034">
    <property type="protein sequence ID" value="KAG5493976.1"/>
    <property type="molecule type" value="Genomic_DNA"/>
</dbReference>
<dbReference type="GO" id="GO:0102704">
    <property type="term" value="F:GDP-Man:Man(2)GlcNAc(2)-PP-Dol alpha-1,6-mannosyltransferase activity"/>
    <property type="evidence" value="ECO:0007669"/>
    <property type="project" value="UniProtKB-UniRule"/>
</dbReference>
<sequence length="551" mass="60734">MGVLLLCFLYAFGAGCLTSFFIILVRIRTTEMCIQRRNRIVEAYEKLHGPLSGSTKKKGEGDGDTSECDAATDLLSEEPLRVVFLHPDLGIGGAERLIVDAAVGLQRHQSIRPVEVTIVTNHHDPSRAFRETTDGTVRVVVRGSRFPTSIFGRAKVLCSTVRMGFAAFAACWSFPNTDCFVVDQVAAAMPVLKFCAGKTPILFYCHFPDQLCDSNRNADGNFRDAGSGAAPGHRLYRSFFDRVEAFCMEFSTSVVFNSSFSRQVSIDTFPKLSGRSSENADDVFYPPVEMRVREVTEETLSKADALRELKEAVSGAVTFVSINRYERKKNIELAVEAFALLLSMAEFKSAEGKKPLMLVVAGGYDPRLEENVQYADELAALAKTKLRIPPCQLRFLKNISDDEKAVLLSEMRALVYTPSREHFGIVPVEAMAYSKPVVAIADGGPCESVGSMESEEPLQCGGLLSLPEPEAFAEKMAWFARDPVFAAKVGAQGRTRVLKKFSMETFSTKLVTRLLRLRCEADRKLLAEGIEFVREEVASKTSNACPKVKAA</sequence>
<protein>
    <recommendedName>
        <fullName evidence="3">Alpha-1,3/1,6-mannosyltransferase ALG2</fullName>
        <ecNumber evidence="3">2.4.1.132</ecNumber>
        <ecNumber evidence="3">2.4.1.257</ecNumber>
    </recommendedName>
    <alternativeName>
        <fullName evidence="3">GDP-Man:Man(1)GlcNAc(2)-PP-Dol alpha-1,3-mannosyltransferase</fullName>
    </alternativeName>
</protein>
<dbReference type="CDD" id="cd03805">
    <property type="entry name" value="GT4_ALG2-like"/>
    <property type="match status" value="1"/>
</dbReference>
<dbReference type="GO" id="GO:0005789">
    <property type="term" value="C:endoplasmic reticulum membrane"/>
    <property type="evidence" value="ECO:0007669"/>
    <property type="project" value="UniProtKB-SubCell"/>
</dbReference>
<accession>A0A836IBA0</accession>
<dbReference type="EC" id="2.4.1.257" evidence="3"/>
<dbReference type="FunFam" id="3.40.50.2000:FF:000236">
    <property type="entry name" value="Putative dolichyl-P-Man:GDP-Man1GlcNAc2-PP-dolichyl alpha-1,3-mannosyltransferase"/>
    <property type="match status" value="1"/>
</dbReference>
<comment type="caution">
    <text evidence="5">The sequence shown here is derived from an EMBL/GenBank/DDBJ whole genome shotgun (WGS) entry which is preliminary data.</text>
</comment>
<dbReference type="PANTHER" id="PTHR45918:SF1">
    <property type="entry name" value="ALPHA-1,3_1,6-MANNOSYLTRANSFERASE ALG2"/>
    <property type="match status" value="1"/>
</dbReference>
<dbReference type="GO" id="GO:0004378">
    <property type="term" value="F:GDP-Man:Man(1)GlcNAc(2)-PP-Dol alpha-1,3-mannosyltransferase activity"/>
    <property type="evidence" value="ECO:0007669"/>
    <property type="project" value="UniProtKB-UniRule"/>
</dbReference>
<dbReference type="UniPathway" id="UPA00378"/>
<organism evidence="5 6">
    <name type="scientific">Porcisia hertigi</name>
    <dbReference type="NCBI Taxonomy" id="2761500"/>
    <lineage>
        <taxon>Eukaryota</taxon>
        <taxon>Discoba</taxon>
        <taxon>Euglenozoa</taxon>
        <taxon>Kinetoplastea</taxon>
        <taxon>Metakinetoplastina</taxon>
        <taxon>Trypanosomatida</taxon>
        <taxon>Trypanosomatidae</taxon>
        <taxon>Leishmaniinae</taxon>
        <taxon>Porcisia</taxon>
    </lineage>
</organism>
<comment type="catalytic activity">
    <reaction evidence="3">
        <text>an alpha-D-Man-(1-&gt;3)-beta-D-Man-(1-&gt;4)-beta-D-GlcNAc-(1-&gt;4)-alpha-D-GlcNAc-diphospho-di-trans,poly-cis-dolichol + GDP-alpha-D-mannose = an alpha-D-Man-(1-&gt;3)-[alpha-D-Man-(1-&gt;6)]-beta-D-Man-(1-&gt;4)-beta-D-GlcNAc-(1-&gt;4)-alpha-D-GlcNAc-diphospho-di-trans,poly-cis-dolichol + GDP + H(+)</text>
        <dbReference type="Rhea" id="RHEA:29519"/>
        <dbReference type="Rhea" id="RHEA-COMP:19513"/>
        <dbReference type="Rhea" id="RHEA-COMP:19515"/>
        <dbReference type="ChEBI" id="CHEBI:15378"/>
        <dbReference type="ChEBI" id="CHEBI:57527"/>
        <dbReference type="ChEBI" id="CHEBI:58189"/>
        <dbReference type="ChEBI" id="CHEBI:132510"/>
        <dbReference type="ChEBI" id="CHEBI:132511"/>
        <dbReference type="EC" id="2.4.1.257"/>
    </reaction>
    <physiologicalReaction direction="left-to-right" evidence="3">
        <dbReference type="Rhea" id="RHEA:29520"/>
    </physiologicalReaction>
</comment>
<comment type="pathway">
    <text evidence="3">Protein modification; protein glycosylation.</text>
</comment>
<dbReference type="Proteomes" id="UP000674318">
    <property type="component" value="Unassembled WGS sequence"/>
</dbReference>
<comment type="subcellular location">
    <subcellularLocation>
        <location evidence="3">Endoplasmic reticulum membrane</location>
        <topology evidence="3">Single-pass membrane protein</topology>
    </subcellularLocation>
</comment>
<keyword evidence="6" id="KW-1185">Reference proteome</keyword>
<dbReference type="InterPro" id="IPR027054">
    <property type="entry name" value="ALG2"/>
</dbReference>
<evidence type="ECO:0000256" key="2">
    <source>
        <dbReference type="ARBA" id="ARBA00022679"/>
    </source>
</evidence>
<comment type="function">
    <text evidence="3">Mannosylates Man(2)GlcNAc(2)-dolichol diphosphate and Man(1)GlcNAc(2)-dolichol diphosphate to form Man(3)GlcNAc(2)-dolichol diphosphate.</text>
</comment>
<dbReference type="InterPro" id="IPR001296">
    <property type="entry name" value="Glyco_trans_1"/>
</dbReference>
<gene>
    <name evidence="5" type="ORF">JKF63_01808</name>
</gene>
<comment type="catalytic activity">
    <reaction evidence="3">
        <text>a beta-D-Man-(1-&gt;4)-beta-D-GlcNAc-(1-&gt;4)-alpha-D-GlcNAc-diphospho-di-trans,poly-cis-dolichol + GDP-alpha-D-mannose = an alpha-D-Man-(1-&gt;3)-beta-D-Man-(1-&gt;4)-beta-D-GlcNAc-(1-&gt;4)-alpha-D-GlcNAc-diphospho-di-trans,poly-cis-dolichol + GDP + H(+)</text>
        <dbReference type="Rhea" id="RHEA:29515"/>
        <dbReference type="Rhea" id="RHEA-COMP:19511"/>
        <dbReference type="Rhea" id="RHEA-COMP:19513"/>
        <dbReference type="ChEBI" id="CHEBI:15378"/>
        <dbReference type="ChEBI" id="CHEBI:57527"/>
        <dbReference type="ChEBI" id="CHEBI:58189"/>
        <dbReference type="ChEBI" id="CHEBI:58472"/>
        <dbReference type="ChEBI" id="CHEBI:132510"/>
        <dbReference type="EC" id="2.4.1.132"/>
    </reaction>
    <physiologicalReaction direction="left-to-right" evidence="3">
        <dbReference type="Rhea" id="RHEA:29516"/>
    </physiologicalReaction>
</comment>
<name>A0A836IBA0_9TRYP</name>
<evidence type="ECO:0000256" key="1">
    <source>
        <dbReference type="ARBA" id="ARBA00022676"/>
    </source>
</evidence>
<keyword evidence="2 3" id="KW-0808">Transferase</keyword>
<keyword evidence="1 3" id="KW-0328">Glycosyltransferase</keyword>
<dbReference type="RefSeq" id="XP_067754011.1">
    <property type="nucleotide sequence ID" value="XM_067897854.1"/>
</dbReference>